<name>A0A8K0K6Q3_LADFU</name>
<feature type="region of interest" description="Disordered" evidence="1">
    <location>
        <begin position="283"/>
        <end position="399"/>
    </location>
</feature>
<feature type="compositionally biased region" description="Basic and acidic residues" evidence="1">
    <location>
        <begin position="563"/>
        <end position="589"/>
    </location>
</feature>
<feature type="compositionally biased region" description="Polar residues" evidence="1">
    <location>
        <begin position="316"/>
        <end position="338"/>
    </location>
</feature>
<feature type="region of interest" description="Disordered" evidence="1">
    <location>
        <begin position="158"/>
        <end position="177"/>
    </location>
</feature>
<feature type="region of interest" description="Disordered" evidence="1">
    <location>
        <begin position="216"/>
        <end position="235"/>
    </location>
</feature>
<sequence>MPTAITGCGNCPDFITFTKALSNVRETVSHLNSSETVTSTTSVPKFPQRSHQTCGNIPTEIQTKVHNFCCALLSEFNRRAKMTKLHLVLQIIGVIALVSSFPHGIRRQHRARDVPDYSNLEDFNQANEDVQQFQSHDDLVEDSQQQTQNEDLTQFQEQLGQIQQHPDAEEFSQQQTQNEDLTQFQEQLGQIQQHPDAEEFSQQQTQNEDLTQFQEQLGQIQQHPDAEEFSQQQTQNEDLTQFQEQLGQIQQHPDAEEFSQQQTHNQDLRQFQEQSGNIQQFPDAEDFSQQQTQNEDLTQFQEQLGQIQQHPDAEELSQQQTQNEDLTQFQEQLGQIQQHPDAEEFSQQQTQNEDLTQFQEQLGQIQQHPDAEEFSQQQTQNEDLTQFQEQLGKIQQHPDAEELSQLQTHNQDLREFQEQQAGQIQQHPDIEDFSQQLTQNEDLTQFQQGQIQQIPADEEYTQQTQNEDLQQFQQQLGKIELDPDSEQQLQFQDLDQYQQGQLNNGKQIERLEDFPLDTEGLQISQKQEELRGYQQQSQDLNQVQPKEIRVPEISNEPETPEFPEDKEISKYDEVPQGKESEIQQTRVEDLSQSPQLVEQDDREDNTQQLIQTGPKSERLEDFGEEIGLEQQNTNDQQVLDNVNLLDLSQDQSENLNQGQTRIEIFEDNNQRNVPVDLNNDNEALEQILEGDLPQMPEIELNTENQFPDFNGYGRSNPSESNKESKALNEIEEELEEKVVEDLHQHSPGLWERFKNKVSSTYKAAKDKAKGLVDTVREKVG</sequence>
<accession>A0A8K0K6Q3</accession>
<feature type="compositionally biased region" description="Polar residues" evidence="1">
    <location>
        <begin position="287"/>
        <end position="309"/>
    </location>
</feature>
<proteinExistence type="predicted"/>
<gene>
    <name evidence="2" type="ORF">J437_LFUL000902</name>
</gene>
<feature type="compositionally biased region" description="Polar residues" evidence="1">
    <location>
        <begin position="345"/>
        <end position="367"/>
    </location>
</feature>
<comment type="caution">
    <text evidence="2">The sequence shown here is derived from an EMBL/GenBank/DDBJ whole genome shotgun (WGS) entry which is preliminary data.</text>
</comment>
<dbReference type="AlphaFoldDB" id="A0A8K0K6Q3"/>
<evidence type="ECO:0000256" key="1">
    <source>
        <dbReference type="SAM" id="MobiDB-lite"/>
    </source>
</evidence>
<reference evidence="2" key="1">
    <citation type="submission" date="2013-04" db="EMBL/GenBank/DDBJ databases">
        <authorList>
            <person name="Qu J."/>
            <person name="Murali S.C."/>
            <person name="Bandaranaike D."/>
            <person name="Bellair M."/>
            <person name="Blankenburg K."/>
            <person name="Chao H."/>
            <person name="Dinh H."/>
            <person name="Doddapaneni H."/>
            <person name="Downs B."/>
            <person name="Dugan-Rocha S."/>
            <person name="Elkadiri S."/>
            <person name="Gnanaolivu R.D."/>
            <person name="Hernandez B."/>
            <person name="Javaid M."/>
            <person name="Jayaseelan J.C."/>
            <person name="Lee S."/>
            <person name="Li M."/>
            <person name="Ming W."/>
            <person name="Munidasa M."/>
            <person name="Muniz J."/>
            <person name="Nguyen L."/>
            <person name="Ongeri F."/>
            <person name="Osuji N."/>
            <person name="Pu L.-L."/>
            <person name="Puazo M."/>
            <person name="Qu C."/>
            <person name="Quiroz J."/>
            <person name="Raj R."/>
            <person name="Weissenberger G."/>
            <person name="Xin Y."/>
            <person name="Zou X."/>
            <person name="Han Y."/>
            <person name="Richards S."/>
            <person name="Worley K."/>
            <person name="Muzny D."/>
            <person name="Gibbs R."/>
        </authorList>
    </citation>
    <scope>NUCLEOTIDE SEQUENCE</scope>
    <source>
        <strain evidence="2">Sampled in the wild</strain>
    </source>
</reference>
<protein>
    <submittedName>
        <fullName evidence="2">Uncharacterized protein</fullName>
    </submittedName>
</protein>
<organism evidence="2 3">
    <name type="scientific">Ladona fulva</name>
    <name type="common">Scarce chaser dragonfly</name>
    <name type="synonym">Libellula fulva</name>
    <dbReference type="NCBI Taxonomy" id="123851"/>
    <lineage>
        <taxon>Eukaryota</taxon>
        <taxon>Metazoa</taxon>
        <taxon>Ecdysozoa</taxon>
        <taxon>Arthropoda</taxon>
        <taxon>Hexapoda</taxon>
        <taxon>Insecta</taxon>
        <taxon>Pterygota</taxon>
        <taxon>Palaeoptera</taxon>
        <taxon>Odonata</taxon>
        <taxon>Epiprocta</taxon>
        <taxon>Anisoptera</taxon>
        <taxon>Libelluloidea</taxon>
        <taxon>Libellulidae</taxon>
        <taxon>Ladona</taxon>
    </lineage>
</organism>
<feature type="compositionally biased region" description="Polar residues" evidence="1">
    <location>
        <begin position="374"/>
        <end position="389"/>
    </location>
</feature>
<evidence type="ECO:0000313" key="2">
    <source>
        <dbReference type="EMBL" id="KAG8229381.1"/>
    </source>
</evidence>
<dbReference type="Proteomes" id="UP000792457">
    <property type="component" value="Unassembled WGS sequence"/>
</dbReference>
<reference evidence="2" key="2">
    <citation type="submission" date="2017-10" db="EMBL/GenBank/DDBJ databases">
        <title>Ladona fulva Genome sequencing and assembly.</title>
        <authorList>
            <person name="Murali S."/>
            <person name="Richards S."/>
            <person name="Bandaranaike D."/>
            <person name="Bellair M."/>
            <person name="Blankenburg K."/>
            <person name="Chao H."/>
            <person name="Dinh H."/>
            <person name="Doddapaneni H."/>
            <person name="Dugan-Rocha S."/>
            <person name="Elkadiri S."/>
            <person name="Gnanaolivu R."/>
            <person name="Hernandez B."/>
            <person name="Skinner E."/>
            <person name="Javaid M."/>
            <person name="Lee S."/>
            <person name="Li M."/>
            <person name="Ming W."/>
            <person name="Munidasa M."/>
            <person name="Muniz J."/>
            <person name="Nguyen L."/>
            <person name="Hughes D."/>
            <person name="Osuji N."/>
            <person name="Pu L.-L."/>
            <person name="Puazo M."/>
            <person name="Qu C."/>
            <person name="Quiroz J."/>
            <person name="Raj R."/>
            <person name="Weissenberger G."/>
            <person name="Xin Y."/>
            <person name="Zou X."/>
            <person name="Han Y."/>
            <person name="Worley K."/>
            <person name="Muzny D."/>
            <person name="Gibbs R."/>
        </authorList>
    </citation>
    <scope>NUCLEOTIDE SEQUENCE</scope>
    <source>
        <strain evidence="2">Sampled in the wild</strain>
    </source>
</reference>
<feature type="region of interest" description="Disordered" evidence="1">
    <location>
        <begin position="187"/>
        <end position="206"/>
    </location>
</feature>
<feature type="compositionally biased region" description="Polar residues" evidence="1">
    <location>
        <begin position="258"/>
        <end position="271"/>
    </location>
</feature>
<keyword evidence="3" id="KW-1185">Reference proteome</keyword>
<feature type="compositionally biased region" description="Polar residues" evidence="1">
    <location>
        <begin position="533"/>
        <end position="544"/>
    </location>
</feature>
<feature type="region of interest" description="Disordered" evidence="1">
    <location>
        <begin position="245"/>
        <end position="271"/>
    </location>
</feature>
<feature type="region of interest" description="Disordered" evidence="1">
    <location>
        <begin position="527"/>
        <end position="608"/>
    </location>
</feature>
<dbReference type="EMBL" id="KZ308428">
    <property type="protein sequence ID" value="KAG8229381.1"/>
    <property type="molecule type" value="Genomic_DNA"/>
</dbReference>
<evidence type="ECO:0000313" key="3">
    <source>
        <dbReference type="Proteomes" id="UP000792457"/>
    </source>
</evidence>